<gene>
    <name evidence="2" type="ORF">L195_g035191</name>
</gene>
<dbReference type="ExpressionAtlas" id="A0A2K3LL07">
    <property type="expression patterns" value="baseline"/>
</dbReference>
<comment type="caution">
    <text evidence="2">The sequence shown here is derived from an EMBL/GenBank/DDBJ whole genome shotgun (WGS) entry which is preliminary data.</text>
</comment>
<dbReference type="STRING" id="57577.A0A2K3LL07"/>
<accession>A0A2K3LL07</accession>
<name>A0A2K3LL07_TRIPR</name>
<evidence type="ECO:0000256" key="1">
    <source>
        <dbReference type="SAM" id="MobiDB-lite"/>
    </source>
</evidence>
<evidence type="ECO:0000313" key="2">
    <source>
        <dbReference type="EMBL" id="PNX79207.1"/>
    </source>
</evidence>
<feature type="region of interest" description="Disordered" evidence="1">
    <location>
        <begin position="54"/>
        <end position="85"/>
    </location>
</feature>
<proteinExistence type="predicted"/>
<reference evidence="2 3" key="1">
    <citation type="journal article" date="2014" name="Am. J. Bot.">
        <title>Genome assembly and annotation for red clover (Trifolium pratense; Fabaceae).</title>
        <authorList>
            <person name="Istvanek J."/>
            <person name="Jaros M."/>
            <person name="Krenek A."/>
            <person name="Repkova J."/>
        </authorList>
    </citation>
    <scope>NUCLEOTIDE SEQUENCE [LARGE SCALE GENOMIC DNA]</scope>
    <source>
        <strain evidence="3">cv. Tatra</strain>
        <tissue evidence="2">Young leaves</tissue>
    </source>
</reference>
<protein>
    <submittedName>
        <fullName evidence="2">Putative NADH dehydrogenase</fullName>
    </submittedName>
</protein>
<sequence length="85" mass="9644">MHLSYEAEWDPWGIPDDHEIEMVENDAPIPKHVPQHRPPRLPKEFQETLEALMAQPGKTEKLEELVSKSMKDKDAASSSGEPSKP</sequence>
<organism evidence="2 3">
    <name type="scientific">Trifolium pratense</name>
    <name type="common">Red clover</name>
    <dbReference type="NCBI Taxonomy" id="57577"/>
    <lineage>
        <taxon>Eukaryota</taxon>
        <taxon>Viridiplantae</taxon>
        <taxon>Streptophyta</taxon>
        <taxon>Embryophyta</taxon>
        <taxon>Tracheophyta</taxon>
        <taxon>Spermatophyta</taxon>
        <taxon>Magnoliopsida</taxon>
        <taxon>eudicotyledons</taxon>
        <taxon>Gunneridae</taxon>
        <taxon>Pentapetalae</taxon>
        <taxon>rosids</taxon>
        <taxon>fabids</taxon>
        <taxon>Fabales</taxon>
        <taxon>Fabaceae</taxon>
        <taxon>Papilionoideae</taxon>
        <taxon>50 kb inversion clade</taxon>
        <taxon>NPAAA clade</taxon>
        <taxon>Hologalegina</taxon>
        <taxon>IRL clade</taxon>
        <taxon>Trifolieae</taxon>
        <taxon>Trifolium</taxon>
    </lineage>
</organism>
<evidence type="ECO:0000313" key="3">
    <source>
        <dbReference type="Proteomes" id="UP000236291"/>
    </source>
</evidence>
<reference evidence="2 3" key="2">
    <citation type="journal article" date="2017" name="Front. Plant Sci.">
        <title>Gene Classification and Mining of Molecular Markers Useful in Red Clover (Trifolium pratense) Breeding.</title>
        <authorList>
            <person name="Istvanek J."/>
            <person name="Dluhosova J."/>
            <person name="Dluhos P."/>
            <person name="Patkova L."/>
            <person name="Nedelnik J."/>
            <person name="Repkova J."/>
        </authorList>
    </citation>
    <scope>NUCLEOTIDE SEQUENCE [LARGE SCALE GENOMIC DNA]</scope>
    <source>
        <strain evidence="3">cv. Tatra</strain>
        <tissue evidence="2">Young leaves</tissue>
    </source>
</reference>
<dbReference type="Proteomes" id="UP000236291">
    <property type="component" value="Unassembled WGS sequence"/>
</dbReference>
<dbReference type="EMBL" id="ASHM01035511">
    <property type="protein sequence ID" value="PNX79207.1"/>
    <property type="molecule type" value="Genomic_DNA"/>
</dbReference>
<dbReference type="AlphaFoldDB" id="A0A2K3LL07"/>
<feature type="compositionally biased region" description="Basic and acidic residues" evidence="1">
    <location>
        <begin position="58"/>
        <end position="75"/>
    </location>
</feature>